<evidence type="ECO:0000259" key="1">
    <source>
        <dbReference type="PROSITE" id="PS50943"/>
    </source>
</evidence>
<comment type="caution">
    <text evidence="2">The sequence shown here is derived from an EMBL/GenBank/DDBJ whole genome shotgun (WGS) entry which is preliminary data.</text>
</comment>
<dbReference type="Proteomes" id="UP001194273">
    <property type="component" value="Unassembled WGS sequence"/>
</dbReference>
<proteinExistence type="predicted"/>
<dbReference type="InterPro" id="IPR001387">
    <property type="entry name" value="Cro/C1-type_HTH"/>
</dbReference>
<dbReference type="EMBL" id="JADCJZ010000001">
    <property type="protein sequence ID" value="MBE5023991.1"/>
    <property type="molecule type" value="Genomic_DNA"/>
</dbReference>
<feature type="domain" description="HTH cro/C1-type" evidence="1">
    <location>
        <begin position="37"/>
        <end position="92"/>
    </location>
</feature>
<protein>
    <submittedName>
        <fullName evidence="2">Helix-turn-helix transcriptional regulator</fullName>
    </submittedName>
</protein>
<dbReference type="Pfam" id="PF01381">
    <property type="entry name" value="HTH_3"/>
    <property type="match status" value="1"/>
</dbReference>
<sequence>MGYRAHSGGTCVPKFANEEISAEDLALDHRMDISGSVYARMKELGITQNELAELCDMDRSQISRIITGKQNITLSTLAKLEVALSFRMDQGFTYQTKQLFVHGFSVSVPKQKEQSKLNWNTSDWTTTTNFSVAKVLTFQGEAA</sequence>
<dbReference type="InterPro" id="IPR010982">
    <property type="entry name" value="Lambda_DNA-bd_dom_sf"/>
</dbReference>
<evidence type="ECO:0000313" key="3">
    <source>
        <dbReference type="Proteomes" id="UP001194273"/>
    </source>
</evidence>
<dbReference type="SUPFAM" id="SSF47413">
    <property type="entry name" value="lambda repressor-like DNA-binding domains"/>
    <property type="match status" value="1"/>
</dbReference>
<dbReference type="Gene3D" id="1.10.260.40">
    <property type="entry name" value="lambda repressor-like DNA-binding domains"/>
    <property type="match status" value="1"/>
</dbReference>
<gene>
    <name evidence="2" type="ORF">INF26_03885</name>
</gene>
<keyword evidence="3" id="KW-1185">Reference proteome</keyword>
<dbReference type="CDD" id="cd00093">
    <property type="entry name" value="HTH_XRE"/>
    <property type="match status" value="1"/>
</dbReference>
<accession>A0ABR9QSD1</accession>
<name>A0ABR9QSD1_9ACTN</name>
<reference evidence="2 3" key="1">
    <citation type="submission" date="2020-10" db="EMBL/GenBank/DDBJ databases">
        <title>ChiBAC.</title>
        <authorList>
            <person name="Zenner C."/>
            <person name="Hitch T.C.A."/>
            <person name="Clavel T."/>
        </authorList>
    </citation>
    <scope>NUCLEOTIDE SEQUENCE [LARGE SCALE GENOMIC DNA]</scope>
    <source>
        <strain evidence="2 3">DSM 107455</strain>
    </source>
</reference>
<organism evidence="2 3">
    <name type="scientific">Thermophilibacter gallinarum</name>
    <dbReference type="NCBI Taxonomy" id="2779357"/>
    <lineage>
        <taxon>Bacteria</taxon>
        <taxon>Bacillati</taxon>
        <taxon>Actinomycetota</taxon>
        <taxon>Coriobacteriia</taxon>
        <taxon>Coriobacteriales</taxon>
        <taxon>Atopobiaceae</taxon>
        <taxon>Thermophilibacter</taxon>
    </lineage>
</organism>
<evidence type="ECO:0000313" key="2">
    <source>
        <dbReference type="EMBL" id="MBE5023991.1"/>
    </source>
</evidence>
<dbReference type="SMART" id="SM00530">
    <property type="entry name" value="HTH_XRE"/>
    <property type="match status" value="1"/>
</dbReference>
<dbReference type="RefSeq" id="WP_193529388.1">
    <property type="nucleotide sequence ID" value="NZ_JADCJZ010000001.1"/>
</dbReference>
<dbReference type="PROSITE" id="PS50943">
    <property type="entry name" value="HTH_CROC1"/>
    <property type="match status" value="1"/>
</dbReference>